<keyword evidence="1" id="KW-1133">Transmembrane helix</keyword>
<protein>
    <submittedName>
        <fullName evidence="3">DUF2798 domain-containing protein</fullName>
    </submittedName>
</protein>
<dbReference type="OrthoDB" id="8481133at2"/>
<evidence type="ECO:0000256" key="1">
    <source>
        <dbReference type="SAM" id="Phobius"/>
    </source>
</evidence>
<reference evidence="3 4" key="1">
    <citation type="submission" date="2019-05" db="EMBL/GenBank/DDBJ databases">
        <title>Mumia sp. nov., isolated from the intestinal contents of plateau pika (Ochotona curzoniae) in the Qinghai-Tibet plateau of China.</title>
        <authorList>
            <person name="Tian Z."/>
        </authorList>
    </citation>
    <scope>NUCLEOTIDE SEQUENCE [LARGE SCALE GENOMIC DNA]</scope>
    <source>
        <strain evidence="4">527</strain>
        <strain evidence="3">Z527</strain>
    </source>
</reference>
<evidence type="ECO:0000313" key="4">
    <source>
        <dbReference type="Proteomes" id="UP000306740"/>
    </source>
</evidence>
<dbReference type="EMBL" id="VDFR01000039">
    <property type="protein sequence ID" value="TNC48068.1"/>
    <property type="molecule type" value="Genomic_DNA"/>
</dbReference>
<dbReference type="AlphaFoldDB" id="A0A5C4MZU5"/>
<accession>A0A5C4MZU5</accession>
<keyword evidence="1" id="KW-0812">Transmembrane</keyword>
<dbReference type="RefSeq" id="WP_139105244.1">
    <property type="nucleotide sequence ID" value="NZ_VDFR01000011.1"/>
</dbReference>
<dbReference type="Pfam" id="PF11391">
    <property type="entry name" value="DUF2798"/>
    <property type="match status" value="1"/>
</dbReference>
<comment type="caution">
    <text evidence="3">The sequence shown here is derived from an EMBL/GenBank/DDBJ whole genome shotgun (WGS) entry which is preliminary data.</text>
</comment>
<evidence type="ECO:0000313" key="3">
    <source>
        <dbReference type="EMBL" id="TNC50975.1"/>
    </source>
</evidence>
<sequence>MNKNFILLSQIFMTFMMAAAMSGLMSLFHSGPTLEWLKGWPLQFLIAWPIAFCLTMVAWPAAMTMAGAVLRAQAGKSAPQS</sequence>
<proteinExistence type="predicted"/>
<dbReference type="InterPro" id="IPR021529">
    <property type="entry name" value="DUF2798"/>
</dbReference>
<evidence type="ECO:0000313" key="2">
    <source>
        <dbReference type="EMBL" id="TNC48068.1"/>
    </source>
</evidence>
<keyword evidence="1" id="KW-0472">Membrane</keyword>
<dbReference type="EMBL" id="VDFR01000011">
    <property type="protein sequence ID" value="TNC50975.1"/>
    <property type="molecule type" value="Genomic_DNA"/>
</dbReference>
<gene>
    <name evidence="3" type="ORF">FHE65_03115</name>
    <name evidence="2" type="ORF">FHE65_08030</name>
</gene>
<dbReference type="Proteomes" id="UP000306740">
    <property type="component" value="Unassembled WGS sequence"/>
</dbReference>
<name>A0A5C4MZU5_9ACTN</name>
<feature type="transmembrane region" description="Helical" evidence="1">
    <location>
        <begin position="46"/>
        <end position="70"/>
    </location>
</feature>
<organism evidence="3 4">
    <name type="scientific">Mumia zhuanghuii</name>
    <dbReference type="NCBI Taxonomy" id="2585211"/>
    <lineage>
        <taxon>Bacteria</taxon>
        <taxon>Bacillati</taxon>
        <taxon>Actinomycetota</taxon>
        <taxon>Actinomycetes</taxon>
        <taxon>Propionibacteriales</taxon>
        <taxon>Nocardioidaceae</taxon>
        <taxon>Mumia</taxon>
    </lineage>
</organism>